<evidence type="ECO:0000256" key="2">
    <source>
        <dbReference type="ARBA" id="ARBA00007371"/>
    </source>
</evidence>
<keyword evidence="4 9" id="KW-0929">Antimicrobial</keyword>
<keyword evidence="7 9" id="KW-0044">Antibiotic</keyword>
<dbReference type="GO" id="GO:0005576">
    <property type="term" value="C:extracellular region"/>
    <property type="evidence" value="ECO:0007669"/>
    <property type="project" value="UniProtKB-SubCell"/>
</dbReference>
<accession>A0A8D0J9H1</accession>
<proteinExistence type="inferred from homology"/>
<evidence type="ECO:0000259" key="10">
    <source>
        <dbReference type="Pfam" id="PF13841"/>
    </source>
</evidence>
<dbReference type="AlphaFoldDB" id="A0A8D0J9H1"/>
<evidence type="ECO:0000256" key="5">
    <source>
        <dbReference type="ARBA" id="ARBA00022729"/>
    </source>
</evidence>
<feature type="chain" id="PRO_5040547113" description="Beta-defensin" evidence="9">
    <location>
        <begin position="21"/>
        <end position="68"/>
    </location>
</feature>
<dbReference type="PANTHER" id="PTHR15001:SF5">
    <property type="entry name" value="BETA-DEFENSIN"/>
    <property type="match status" value="1"/>
</dbReference>
<keyword evidence="3 9" id="KW-0964">Secreted</keyword>
<evidence type="ECO:0000313" key="12">
    <source>
        <dbReference type="Proteomes" id="UP000694728"/>
    </source>
</evidence>
<evidence type="ECO:0000256" key="9">
    <source>
        <dbReference type="RuleBase" id="RU231113"/>
    </source>
</evidence>
<keyword evidence="8" id="KW-1015">Disulfide bond</keyword>
<name>A0A8D0J9H1_PIG</name>
<evidence type="ECO:0000313" key="11">
    <source>
        <dbReference type="Ensembl" id="ENSSSCP00045036872.1"/>
    </source>
</evidence>
<evidence type="ECO:0000256" key="3">
    <source>
        <dbReference type="ARBA" id="ARBA00022525"/>
    </source>
</evidence>
<dbReference type="PANTHER" id="PTHR15001">
    <property type="entry name" value="BETA-DEFENSIN 123-RELATED"/>
    <property type="match status" value="1"/>
</dbReference>
<evidence type="ECO:0000256" key="7">
    <source>
        <dbReference type="ARBA" id="ARBA00023022"/>
    </source>
</evidence>
<evidence type="ECO:0000256" key="4">
    <source>
        <dbReference type="ARBA" id="ARBA00022529"/>
    </source>
</evidence>
<comment type="similarity">
    <text evidence="2 9">Belongs to the beta-defensin family.</text>
</comment>
<keyword evidence="5 9" id="KW-0732">Signal</keyword>
<feature type="domain" description="Beta-defensin" evidence="10">
    <location>
        <begin position="25"/>
        <end position="54"/>
    </location>
</feature>
<evidence type="ECO:0000256" key="1">
    <source>
        <dbReference type="ARBA" id="ARBA00004613"/>
    </source>
</evidence>
<comment type="function">
    <text evidence="9">Has antibacterial activity.</text>
</comment>
<dbReference type="Proteomes" id="UP000694728">
    <property type="component" value="Unplaced"/>
</dbReference>
<sequence>YFLFLFCLFAVSWASPAAYGGSPEKCWNLHGSCRDKCSKNEKVYVFCVSGKLCCVKPKFQPNLFPKVN</sequence>
<dbReference type="GO" id="GO:0042742">
    <property type="term" value="P:defense response to bacterium"/>
    <property type="evidence" value="ECO:0007669"/>
    <property type="project" value="UniProtKB-UniRule"/>
</dbReference>
<dbReference type="InterPro" id="IPR050544">
    <property type="entry name" value="Beta-defensin"/>
</dbReference>
<dbReference type="Pfam" id="PF13841">
    <property type="entry name" value="Defensin_beta_2"/>
    <property type="match status" value="1"/>
</dbReference>
<dbReference type="GO" id="GO:0045087">
    <property type="term" value="P:innate immune response"/>
    <property type="evidence" value="ECO:0007669"/>
    <property type="project" value="InterPro"/>
</dbReference>
<dbReference type="Gene3D" id="3.10.360.10">
    <property type="entry name" value="Antimicrobial Peptide, Beta-defensin 2, Chain A"/>
    <property type="match status" value="1"/>
</dbReference>
<evidence type="ECO:0000256" key="8">
    <source>
        <dbReference type="ARBA" id="ARBA00023157"/>
    </source>
</evidence>
<evidence type="ECO:0000256" key="6">
    <source>
        <dbReference type="ARBA" id="ARBA00022940"/>
    </source>
</evidence>
<feature type="signal peptide" evidence="9">
    <location>
        <begin position="1"/>
        <end position="20"/>
    </location>
</feature>
<dbReference type="Ensembl" id="ENSSSCT00045053003.1">
    <property type="protein sequence ID" value="ENSSSCP00045036872.1"/>
    <property type="gene ID" value="ENSSSCG00045031093.1"/>
</dbReference>
<keyword evidence="6 9" id="KW-0211">Defensin</keyword>
<protein>
    <recommendedName>
        <fullName evidence="9">Beta-defensin</fullName>
    </recommendedName>
</protein>
<reference evidence="11" key="1">
    <citation type="submission" date="2025-08" db="UniProtKB">
        <authorList>
            <consortium name="Ensembl"/>
        </authorList>
    </citation>
    <scope>IDENTIFICATION</scope>
</reference>
<dbReference type="InterPro" id="IPR025933">
    <property type="entry name" value="Beta_defensin_dom"/>
</dbReference>
<organism evidence="11 12">
    <name type="scientific">Sus scrofa</name>
    <name type="common">Pig</name>
    <dbReference type="NCBI Taxonomy" id="9823"/>
    <lineage>
        <taxon>Eukaryota</taxon>
        <taxon>Metazoa</taxon>
        <taxon>Chordata</taxon>
        <taxon>Craniata</taxon>
        <taxon>Vertebrata</taxon>
        <taxon>Euteleostomi</taxon>
        <taxon>Mammalia</taxon>
        <taxon>Eutheria</taxon>
        <taxon>Laurasiatheria</taxon>
        <taxon>Artiodactyla</taxon>
        <taxon>Suina</taxon>
        <taxon>Suidae</taxon>
        <taxon>Sus</taxon>
    </lineage>
</organism>
<comment type="subcellular location">
    <subcellularLocation>
        <location evidence="1 9">Secreted</location>
    </subcellularLocation>
</comment>